<evidence type="ECO:0000259" key="1">
    <source>
        <dbReference type="SMART" id="SM00873"/>
    </source>
</evidence>
<proteinExistence type="predicted"/>
<dbReference type="PANTHER" id="PTHR39209">
    <property type="match status" value="1"/>
</dbReference>
<dbReference type="EMBL" id="QYYD01000020">
    <property type="protein sequence ID" value="RJF69945.1"/>
    <property type="molecule type" value="Genomic_DNA"/>
</dbReference>
<dbReference type="SUPFAM" id="SSF56037">
    <property type="entry name" value="PheT/TilS domain"/>
    <property type="match status" value="1"/>
</dbReference>
<dbReference type="Gene3D" id="3.50.40.10">
    <property type="entry name" value="Phenylalanyl-trna Synthetase, Chain B, domain 3"/>
    <property type="match status" value="1"/>
</dbReference>
<dbReference type="AlphaFoldDB" id="A0A418V1Z6"/>
<dbReference type="GO" id="GO:0003723">
    <property type="term" value="F:RNA binding"/>
    <property type="evidence" value="ECO:0007669"/>
    <property type="project" value="InterPro"/>
</dbReference>
<protein>
    <recommendedName>
        <fullName evidence="1">B3/B4 tRNA-binding domain-containing protein</fullName>
    </recommendedName>
</protein>
<evidence type="ECO:0000313" key="3">
    <source>
        <dbReference type="Proteomes" id="UP000285523"/>
    </source>
</evidence>
<dbReference type="PANTHER" id="PTHR39209:SF2">
    <property type="entry name" value="CYTOPLASMIC PROTEIN"/>
    <property type="match status" value="1"/>
</dbReference>
<gene>
    <name evidence="2" type="ORF">D4Q52_18625</name>
</gene>
<reference evidence="2 3" key="1">
    <citation type="submission" date="2018-09" db="EMBL/GenBank/DDBJ databases">
        <title>Draft genome sequence of Rhodopseudomonas palustris 2.1.18.</title>
        <authorList>
            <person name="Robertson S.L."/>
            <person name="Meyer T.E."/>
            <person name="Kyndt J.A."/>
        </authorList>
    </citation>
    <scope>NUCLEOTIDE SEQUENCE [LARGE SCALE GENOMIC DNA]</scope>
    <source>
        <strain evidence="2 3">2.1.18</strain>
    </source>
</reference>
<dbReference type="Pfam" id="PF03483">
    <property type="entry name" value="B3_4"/>
    <property type="match status" value="1"/>
</dbReference>
<dbReference type="OrthoDB" id="5243169at2"/>
<dbReference type="Proteomes" id="UP000285523">
    <property type="component" value="Unassembled WGS sequence"/>
</dbReference>
<evidence type="ECO:0000313" key="2">
    <source>
        <dbReference type="EMBL" id="RJF69945.1"/>
    </source>
</evidence>
<organism evidence="2 3">
    <name type="scientific">Rhodopseudomonas palustris</name>
    <dbReference type="NCBI Taxonomy" id="1076"/>
    <lineage>
        <taxon>Bacteria</taxon>
        <taxon>Pseudomonadati</taxon>
        <taxon>Pseudomonadota</taxon>
        <taxon>Alphaproteobacteria</taxon>
        <taxon>Hyphomicrobiales</taxon>
        <taxon>Nitrobacteraceae</taxon>
        <taxon>Rhodopseudomonas</taxon>
    </lineage>
</organism>
<accession>A0A418V1Z6</accession>
<feature type="domain" description="B3/B4 tRNA-binding" evidence="1">
    <location>
        <begin position="83"/>
        <end position="239"/>
    </location>
</feature>
<dbReference type="GO" id="GO:0004826">
    <property type="term" value="F:phenylalanine-tRNA ligase activity"/>
    <property type="evidence" value="ECO:0007669"/>
    <property type="project" value="InterPro"/>
</dbReference>
<sequence>MNKCEPVETSTDDLAQRGRQASYPLLAATPMFSEMYPGVYVRSARLRLGRSTSVLDLAEQWEALHRVWCGTGRSAIAQTPEIAAYRAFYRQIGLNVDRTPPSTQGLIQRYLAGEIIRPLPPLPAAVNLVNIVAVRTLVPLGAFDCGALAGDVRLDVAVEGERITPIGASSPIDIPAEVVVLRDDDKILSQFGYRDAHAQRVTEDTRELMLLACQVPGISDLLIRRALDEAITGLAQAFDAVPRAQT</sequence>
<dbReference type="SMART" id="SM00873">
    <property type="entry name" value="B3_4"/>
    <property type="match status" value="1"/>
</dbReference>
<dbReference type="InterPro" id="IPR020825">
    <property type="entry name" value="Phe-tRNA_synthase-like_B3/B4"/>
</dbReference>
<comment type="caution">
    <text evidence="2">The sequence shown here is derived from an EMBL/GenBank/DDBJ whole genome shotgun (WGS) entry which is preliminary data.</text>
</comment>
<dbReference type="InterPro" id="IPR005146">
    <property type="entry name" value="B3/B4_tRNA-bd"/>
</dbReference>
<dbReference type="RefSeq" id="WP_119858072.1">
    <property type="nucleotide sequence ID" value="NZ_QYYD01000020.1"/>
</dbReference>
<name>A0A418V1Z6_RHOPL</name>